<dbReference type="AlphaFoldDB" id="A0A4R6EQH9"/>
<reference evidence="3 4" key="1">
    <citation type="submission" date="2019-03" db="EMBL/GenBank/DDBJ databases">
        <title>Genomic analyses of the natural microbiome of Caenorhabditis elegans.</title>
        <authorList>
            <person name="Samuel B."/>
        </authorList>
    </citation>
    <scope>NUCLEOTIDE SEQUENCE [LARGE SCALE GENOMIC DNA]</scope>
    <source>
        <strain evidence="3 4">BIGb0156</strain>
    </source>
</reference>
<feature type="region of interest" description="Disordered" evidence="1">
    <location>
        <begin position="1"/>
        <end position="21"/>
    </location>
</feature>
<evidence type="ECO:0000313" key="4">
    <source>
        <dbReference type="Proteomes" id="UP000295530"/>
    </source>
</evidence>
<feature type="domain" description="Bbp19-like phage" evidence="2">
    <location>
        <begin position="31"/>
        <end position="93"/>
    </location>
</feature>
<dbReference type="OrthoDB" id="7271057at2"/>
<keyword evidence="4" id="KW-1185">Reference proteome</keyword>
<sequence length="101" mass="11601">MDETYEDDQQQRSAQQAEQELRLQRDIDDIRHVMDSEQGRRVVWDVLTQGKVFGAILPVDALAMAFQEGQRNVSLALFQRVMANCPEQYLKMAAEASEDKV</sequence>
<accession>A0A4R6EQH9</accession>
<gene>
    <name evidence="3" type="ORF">EC847_102359</name>
</gene>
<dbReference type="Proteomes" id="UP000295530">
    <property type="component" value="Unassembled WGS sequence"/>
</dbReference>
<evidence type="ECO:0000313" key="3">
    <source>
        <dbReference type="EMBL" id="TDN60773.1"/>
    </source>
</evidence>
<protein>
    <recommendedName>
        <fullName evidence="2">Bbp19-like phage domain-containing protein</fullName>
    </recommendedName>
</protein>
<evidence type="ECO:0000259" key="2">
    <source>
        <dbReference type="Pfam" id="PF25181"/>
    </source>
</evidence>
<dbReference type="RefSeq" id="WP_133460534.1">
    <property type="nucleotide sequence ID" value="NZ_SNVX01000002.1"/>
</dbReference>
<comment type="caution">
    <text evidence="3">The sequence shown here is derived from an EMBL/GenBank/DDBJ whole genome shotgun (WGS) entry which is preliminary data.</text>
</comment>
<dbReference type="EMBL" id="SNVX01000002">
    <property type="protein sequence ID" value="TDN60773.1"/>
    <property type="molecule type" value="Genomic_DNA"/>
</dbReference>
<evidence type="ECO:0000256" key="1">
    <source>
        <dbReference type="SAM" id="MobiDB-lite"/>
    </source>
</evidence>
<name>A0A4R6EQH9_SCAGO</name>
<dbReference type="InterPro" id="IPR057447">
    <property type="entry name" value="Bbp19-like_phage"/>
</dbReference>
<organism evidence="3 4">
    <name type="scientific">Scandinavium goeteborgense</name>
    <dbReference type="NCBI Taxonomy" id="1851514"/>
    <lineage>
        <taxon>Bacteria</taxon>
        <taxon>Pseudomonadati</taxon>
        <taxon>Pseudomonadota</taxon>
        <taxon>Gammaproteobacteria</taxon>
        <taxon>Enterobacterales</taxon>
        <taxon>Enterobacteriaceae</taxon>
        <taxon>Scandinavium</taxon>
    </lineage>
</organism>
<proteinExistence type="predicted"/>
<dbReference type="Pfam" id="PF25181">
    <property type="entry name" value="Phage_Bbp19"/>
    <property type="match status" value="1"/>
</dbReference>